<dbReference type="RefSeq" id="WP_210758143.1">
    <property type="nucleotide sequence ID" value="NZ_CP060139.1"/>
</dbReference>
<accession>A0A7H0VD12</accession>
<protein>
    <submittedName>
        <fullName evidence="2">Uncharacterized protein</fullName>
    </submittedName>
</protein>
<evidence type="ECO:0000256" key="1">
    <source>
        <dbReference type="SAM" id="Phobius"/>
    </source>
</evidence>
<evidence type="ECO:0000313" key="3">
    <source>
        <dbReference type="Proteomes" id="UP000516305"/>
    </source>
</evidence>
<dbReference type="KEGG" id="chyd:H4K34_14675"/>
<keyword evidence="1" id="KW-1133">Transmembrane helix</keyword>
<sequence>MRSQEHSIRSSGKAYLYLSLFLVVALSLYAILPKLNPQFNWAGISPDLKDLVIQIEKRGIISGPGENGSSARKAHDQQNQLMEHASTYELTCLKQYPNGAIRGLAYQGLLAAADNPNKSQLLKDALVDTLYSVEYVSDCLGFELSIQDFLLNVVFEEKYGNLSDQQQLLVKYQIQPSDLDILRRSDY</sequence>
<dbReference type="AlphaFoldDB" id="A0A7H0VD12"/>
<keyword evidence="1" id="KW-0472">Membrane</keyword>
<name>A0A7H0VD12_9FLAO</name>
<gene>
    <name evidence="2" type="ORF">H4K34_14675</name>
</gene>
<organism evidence="2 3">
    <name type="scientific">Croceimicrobium hydrocarbonivorans</name>
    <dbReference type="NCBI Taxonomy" id="2761580"/>
    <lineage>
        <taxon>Bacteria</taxon>
        <taxon>Pseudomonadati</taxon>
        <taxon>Bacteroidota</taxon>
        <taxon>Flavobacteriia</taxon>
        <taxon>Flavobacteriales</taxon>
        <taxon>Owenweeksiaceae</taxon>
        <taxon>Croceimicrobium</taxon>
    </lineage>
</organism>
<dbReference type="EMBL" id="CP060139">
    <property type="protein sequence ID" value="QNR23610.1"/>
    <property type="molecule type" value="Genomic_DNA"/>
</dbReference>
<keyword evidence="1" id="KW-0812">Transmembrane</keyword>
<reference evidence="2 3" key="1">
    <citation type="submission" date="2020-08" db="EMBL/GenBank/DDBJ databases">
        <title>Croceimicrobium hydrocarbonivorans gen. nov., sp. nov., a novel marine bacterium isolated from a bacterial consortium that degrades polyethylene terephthalate.</title>
        <authorList>
            <person name="Liu R."/>
        </authorList>
    </citation>
    <scope>NUCLEOTIDE SEQUENCE [LARGE SCALE GENOMIC DNA]</scope>
    <source>
        <strain evidence="2 3">A20-9</strain>
    </source>
</reference>
<proteinExistence type="predicted"/>
<evidence type="ECO:0000313" key="2">
    <source>
        <dbReference type="EMBL" id="QNR23610.1"/>
    </source>
</evidence>
<dbReference type="Proteomes" id="UP000516305">
    <property type="component" value="Chromosome"/>
</dbReference>
<feature type="transmembrane region" description="Helical" evidence="1">
    <location>
        <begin position="12"/>
        <end position="32"/>
    </location>
</feature>
<keyword evidence="3" id="KW-1185">Reference proteome</keyword>